<keyword evidence="1" id="KW-0456">Lyase</keyword>
<dbReference type="InterPro" id="IPR032465">
    <property type="entry name" value="ACMSD"/>
</dbReference>
<reference evidence="4" key="1">
    <citation type="journal article" date="2019" name="Int. J. Syst. Evol. Microbiol.">
        <title>The Global Catalogue of Microorganisms (GCM) 10K type strain sequencing project: providing services to taxonomists for standard genome sequencing and annotation.</title>
        <authorList>
            <consortium name="The Broad Institute Genomics Platform"/>
            <consortium name="The Broad Institute Genome Sequencing Center for Infectious Disease"/>
            <person name="Wu L."/>
            <person name="Ma J."/>
        </authorList>
    </citation>
    <scope>NUCLEOTIDE SEQUENCE [LARGE SCALE GENOMIC DNA]</scope>
    <source>
        <strain evidence="4">JCM 17986</strain>
    </source>
</reference>
<dbReference type="PANTHER" id="PTHR21240:SF28">
    <property type="entry name" value="ISO-OROTATE DECARBOXYLASE (EUROFUNG)"/>
    <property type="match status" value="1"/>
</dbReference>
<dbReference type="SUPFAM" id="SSF51556">
    <property type="entry name" value="Metallo-dependent hydrolases"/>
    <property type="match status" value="1"/>
</dbReference>
<dbReference type="InterPro" id="IPR006680">
    <property type="entry name" value="Amidohydro-rel"/>
</dbReference>
<evidence type="ECO:0000259" key="2">
    <source>
        <dbReference type="Pfam" id="PF04909"/>
    </source>
</evidence>
<dbReference type="InterPro" id="IPR032466">
    <property type="entry name" value="Metal_Hydrolase"/>
</dbReference>
<organism evidence="3 4">
    <name type="scientific">Yinghuangia aomiensis</name>
    <dbReference type="NCBI Taxonomy" id="676205"/>
    <lineage>
        <taxon>Bacteria</taxon>
        <taxon>Bacillati</taxon>
        <taxon>Actinomycetota</taxon>
        <taxon>Actinomycetes</taxon>
        <taxon>Kitasatosporales</taxon>
        <taxon>Streptomycetaceae</taxon>
        <taxon>Yinghuangia</taxon>
    </lineage>
</organism>
<dbReference type="RefSeq" id="WP_345679584.1">
    <property type="nucleotide sequence ID" value="NZ_BAABHS010000033.1"/>
</dbReference>
<keyword evidence="4" id="KW-1185">Reference proteome</keyword>
<dbReference type="Gene3D" id="3.20.20.140">
    <property type="entry name" value="Metal-dependent hydrolases"/>
    <property type="match status" value="1"/>
</dbReference>
<dbReference type="Pfam" id="PF04909">
    <property type="entry name" value="Amidohydro_2"/>
    <property type="match status" value="1"/>
</dbReference>
<name>A0ABP9I4K3_9ACTN</name>
<feature type="domain" description="Amidohydrolase-related" evidence="2">
    <location>
        <begin position="12"/>
        <end position="355"/>
    </location>
</feature>
<gene>
    <name evidence="3" type="ORF">GCM10023205_67430</name>
</gene>
<evidence type="ECO:0000313" key="3">
    <source>
        <dbReference type="EMBL" id="GAA4987244.1"/>
    </source>
</evidence>
<accession>A0ABP9I4K3</accession>
<proteinExistence type="predicted"/>
<evidence type="ECO:0000313" key="4">
    <source>
        <dbReference type="Proteomes" id="UP001500466"/>
    </source>
</evidence>
<dbReference type="PANTHER" id="PTHR21240">
    <property type="entry name" value="2-AMINO-3-CARBOXYLMUCONATE-6-SEMIALDEHYDE DECARBOXYLASE"/>
    <property type="match status" value="1"/>
</dbReference>
<dbReference type="EMBL" id="BAABHS010000033">
    <property type="protein sequence ID" value="GAA4987244.1"/>
    <property type="molecule type" value="Genomic_DNA"/>
</dbReference>
<evidence type="ECO:0000256" key="1">
    <source>
        <dbReference type="ARBA" id="ARBA00023239"/>
    </source>
</evidence>
<comment type="caution">
    <text evidence="3">The sequence shown here is derived from an EMBL/GenBank/DDBJ whole genome shotgun (WGS) entry which is preliminary data.</text>
</comment>
<dbReference type="Proteomes" id="UP001500466">
    <property type="component" value="Unassembled WGS sequence"/>
</dbReference>
<protein>
    <submittedName>
        <fullName evidence="3">Amidohydrolase family protein</fullName>
    </submittedName>
</protein>
<sequence length="359" mass="39842">MTGTTRHPVISCDSHVHVQPQDLRARLTPDAARAYDDALAAAAAERRYLLAGVDVSGLRMEHRAADRSGAWEPKARLADMDADGIDTEILFPEVSDFVDFHTLGSFEHQARDAYNACLRDFTATAPDRLIAAWQVGIHDVGHAVSDVRRLAAAGARLVQIPLHPREIGAPDYWDPRYEPLWTALEETRLPLAQHTATKASTLAAFRRDPTPQFGLTLAQVPFTLSENLAGWILGGVLERHPGLRIVVCEPLVGWLPSFLDLLDDMCGQGYTFPALREAPSAYFRRQVYVTFINEPRAVAVRHEIGLDHLLWSSDYPHPASTWPDSPHVLRSQMVTVPRAEQEALFGGNSARLFNLGRQP</sequence>